<proteinExistence type="predicted"/>
<accession>A0A176VIR5</accession>
<evidence type="ECO:0000256" key="1">
    <source>
        <dbReference type="SAM" id="MobiDB-lite"/>
    </source>
</evidence>
<evidence type="ECO:0000313" key="2">
    <source>
        <dbReference type="EMBL" id="OAE20211.1"/>
    </source>
</evidence>
<sequence>MRARQVVDASAPKDSAELEDEVAEPVSSHSTKVAFNLETIDSFCSNLTSCGSAGSGAGVVLVGLVEQCVIEQGLVMVVRFPPSGLTIDGKSLQMHHEAFDEALPGDEVGFNVRMAQ</sequence>
<comment type="caution">
    <text evidence="2">The sequence shown here is derived from an EMBL/GenBank/DDBJ whole genome shotgun (WGS) entry which is preliminary data.</text>
</comment>
<evidence type="ECO:0008006" key="4">
    <source>
        <dbReference type="Google" id="ProtNLM"/>
    </source>
</evidence>
<dbReference type="InterPro" id="IPR009000">
    <property type="entry name" value="Transl_B-barrel_sf"/>
</dbReference>
<keyword evidence="3" id="KW-1185">Reference proteome</keyword>
<feature type="region of interest" description="Disordered" evidence="1">
    <location>
        <begin position="1"/>
        <end position="23"/>
    </location>
</feature>
<protein>
    <recommendedName>
        <fullName evidence="4">Translation elongation factor EFTu-like domain-containing protein</fullName>
    </recommendedName>
</protein>
<evidence type="ECO:0000313" key="3">
    <source>
        <dbReference type="Proteomes" id="UP000077202"/>
    </source>
</evidence>
<organism evidence="2 3">
    <name type="scientific">Marchantia polymorpha subsp. ruderalis</name>
    <dbReference type="NCBI Taxonomy" id="1480154"/>
    <lineage>
        <taxon>Eukaryota</taxon>
        <taxon>Viridiplantae</taxon>
        <taxon>Streptophyta</taxon>
        <taxon>Embryophyta</taxon>
        <taxon>Marchantiophyta</taxon>
        <taxon>Marchantiopsida</taxon>
        <taxon>Marchantiidae</taxon>
        <taxon>Marchantiales</taxon>
        <taxon>Marchantiaceae</taxon>
        <taxon>Marchantia</taxon>
    </lineage>
</organism>
<dbReference type="PANTHER" id="PTHR44830">
    <property type="entry name" value="ELONGATION FACTOR 1 ALPHA"/>
    <property type="match status" value="1"/>
</dbReference>
<reference evidence="2" key="1">
    <citation type="submission" date="2016-03" db="EMBL/GenBank/DDBJ databases">
        <title>Mechanisms controlling the formation of the plant cell surface in tip-growing cells are functionally conserved among land plants.</title>
        <authorList>
            <person name="Honkanen S."/>
            <person name="Jones V.A."/>
            <person name="Morieri G."/>
            <person name="Champion C."/>
            <person name="Hetherington A.J."/>
            <person name="Kelly S."/>
            <person name="Saint-Marcoux D."/>
            <person name="Proust H."/>
            <person name="Prescott H."/>
            <person name="Dolan L."/>
        </authorList>
    </citation>
    <scope>NUCLEOTIDE SEQUENCE [LARGE SCALE GENOMIC DNA]</scope>
    <source>
        <tissue evidence="2">Whole gametophyte</tissue>
    </source>
</reference>
<dbReference type="EMBL" id="LVLJ01003657">
    <property type="protein sequence ID" value="OAE20211.1"/>
    <property type="molecule type" value="Genomic_DNA"/>
</dbReference>
<gene>
    <name evidence="2" type="ORF">AXG93_3960s1000</name>
</gene>
<dbReference type="PANTHER" id="PTHR44830:SF1">
    <property type="entry name" value="TR-TYPE G DOMAIN-CONTAINING PROTEIN"/>
    <property type="match status" value="1"/>
</dbReference>
<dbReference type="SUPFAM" id="SSF50447">
    <property type="entry name" value="Translation proteins"/>
    <property type="match status" value="1"/>
</dbReference>
<dbReference type="AlphaFoldDB" id="A0A176VIR5"/>
<dbReference type="Gene3D" id="2.40.30.10">
    <property type="entry name" value="Translation factors"/>
    <property type="match status" value="1"/>
</dbReference>
<name>A0A176VIR5_MARPO</name>
<dbReference type="Proteomes" id="UP000077202">
    <property type="component" value="Unassembled WGS sequence"/>
</dbReference>